<evidence type="ECO:0000313" key="3">
    <source>
        <dbReference type="Proteomes" id="UP001219934"/>
    </source>
</evidence>
<dbReference type="Pfam" id="PF08337">
    <property type="entry name" value="Plexin_cytopl"/>
    <property type="match status" value="1"/>
</dbReference>
<dbReference type="FunFam" id="2.60.40.10:FF:000695">
    <property type="entry name" value="Plexin A2"/>
    <property type="match status" value="1"/>
</dbReference>
<dbReference type="Gene3D" id="1.10.506.10">
    <property type="entry name" value="GTPase Activation - p120gap, domain 1"/>
    <property type="match status" value="1"/>
</dbReference>
<name>A0AAD6AZN1_9TELE</name>
<protein>
    <recommendedName>
        <fullName evidence="1">IPT/TIG domain-containing protein</fullName>
    </recommendedName>
</protein>
<proteinExistence type="predicted"/>
<dbReference type="FunFam" id="2.60.40.10:FF:000339">
    <property type="entry name" value="Plexin A2"/>
    <property type="match status" value="1"/>
</dbReference>
<dbReference type="GO" id="GO:0002116">
    <property type="term" value="C:semaphorin receptor complex"/>
    <property type="evidence" value="ECO:0007669"/>
    <property type="project" value="TreeGrafter"/>
</dbReference>
<feature type="domain" description="IPT/TIG" evidence="1">
    <location>
        <begin position="123"/>
        <end position="223"/>
    </location>
</feature>
<accession>A0AAD6AZN1</accession>
<dbReference type="InterPro" id="IPR014756">
    <property type="entry name" value="Ig_E-set"/>
</dbReference>
<organism evidence="2 3">
    <name type="scientific">Pogonophryne albipinna</name>
    <dbReference type="NCBI Taxonomy" id="1090488"/>
    <lineage>
        <taxon>Eukaryota</taxon>
        <taxon>Metazoa</taxon>
        <taxon>Chordata</taxon>
        <taxon>Craniata</taxon>
        <taxon>Vertebrata</taxon>
        <taxon>Euteleostomi</taxon>
        <taxon>Actinopterygii</taxon>
        <taxon>Neopterygii</taxon>
        <taxon>Teleostei</taxon>
        <taxon>Neoteleostei</taxon>
        <taxon>Acanthomorphata</taxon>
        <taxon>Eupercaria</taxon>
        <taxon>Perciformes</taxon>
        <taxon>Notothenioidei</taxon>
        <taxon>Pogonophryne</taxon>
    </lineage>
</organism>
<dbReference type="GO" id="GO:0007399">
    <property type="term" value="P:nervous system development"/>
    <property type="evidence" value="ECO:0007669"/>
    <property type="project" value="UniProtKB-ARBA"/>
</dbReference>
<dbReference type="InterPro" id="IPR013548">
    <property type="entry name" value="Plexin_cytoplasmic_RasGAP_dom"/>
</dbReference>
<keyword evidence="3" id="KW-1185">Reference proteome</keyword>
<dbReference type="InterPro" id="IPR031148">
    <property type="entry name" value="Plexin"/>
</dbReference>
<dbReference type="Proteomes" id="UP001219934">
    <property type="component" value="Unassembled WGS sequence"/>
</dbReference>
<dbReference type="GO" id="GO:0005886">
    <property type="term" value="C:plasma membrane"/>
    <property type="evidence" value="ECO:0007669"/>
    <property type="project" value="TreeGrafter"/>
</dbReference>
<dbReference type="InterPro" id="IPR013783">
    <property type="entry name" value="Ig-like_fold"/>
</dbReference>
<dbReference type="PANTHER" id="PTHR22625">
    <property type="entry name" value="PLEXIN"/>
    <property type="match status" value="1"/>
</dbReference>
<dbReference type="SMART" id="SM00429">
    <property type="entry name" value="IPT"/>
    <property type="match status" value="3"/>
</dbReference>
<comment type="caution">
    <text evidence="2">The sequence shown here is derived from an EMBL/GenBank/DDBJ whole genome shotgun (WGS) entry which is preliminary data.</text>
</comment>
<evidence type="ECO:0000313" key="2">
    <source>
        <dbReference type="EMBL" id="KAJ4933987.1"/>
    </source>
</evidence>
<dbReference type="Pfam" id="PF01833">
    <property type="entry name" value="TIG"/>
    <property type="match status" value="3"/>
</dbReference>
<gene>
    <name evidence="2" type="ORF">JOQ06_006795</name>
</gene>
<dbReference type="Gene3D" id="2.60.40.10">
    <property type="entry name" value="Immunoglobulins"/>
    <property type="match status" value="2"/>
</dbReference>
<evidence type="ECO:0000259" key="1">
    <source>
        <dbReference type="SMART" id="SM00429"/>
    </source>
</evidence>
<feature type="domain" description="IPT/TIG" evidence="1">
    <location>
        <begin position="225"/>
        <end position="320"/>
    </location>
</feature>
<dbReference type="AlphaFoldDB" id="A0AAD6AZN1"/>
<feature type="domain" description="IPT/TIG" evidence="1">
    <location>
        <begin position="36"/>
        <end position="121"/>
    </location>
</feature>
<dbReference type="GO" id="GO:0030334">
    <property type="term" value="P:regulation of cell migration"/>
    <property type="evidence" value="ECO:0007669"/>
    <property type="project" value="TreeGrafter"/>
</dbReference>
<dbReference type="GO" id="GO:0017154">
    <property type="term" value="F:semaphorin receptor activity"/>
    <property type="evidence" value="ECO:0007669"/>
    <property type="project" value="InterPro"/>
</dbReference>
<dbReference type="CDD" id="cd00603">
    <property type="entry name" value="IPT_PCSR"/>
    <property type="match status" value="1"/>
</dbReference>
<dbReference type="InterPro" id="IPR002909">
    <property type="entry name" value="IPT_dom"/>
</dbReference>
<dbReference type="EMBL" id="JAPTMU010000012">
    <property type="protein sequence ID" value="KAJ4933987.1"/>
    <property type="molecule type" value="Genomic_DNA"/>
</dbReference>
<dbReference type="SUPFAM" id="SSF48350">
    <property type="entry name" value="GTPase activation domain, GAP"/>
    <property type="match status" value="1"/>
</dbReference>
<dbReference type="CDD" id="cd01181">
    <property type="entry name" value="IPT_plexin_repeat3"/>
    <property type="match status" value="1"/>
</dbReference>
<dbReference type="SUPFAM" id="SSF81296">
    <property type="entry name" value="E set domains"/>
    <property type="match status" value="3"/>
</dbReference>
<reference evidence="2" key="1">
    <citation type="submission" date="2022-11" db="EMBL/GenBank/DDBJ databases">
        <title>Chromosome-level genome of Pogonophryne albipinna.</title>
        <authorList>
            <person name="Jo E."/>
        </authorList>
    </citation>
    <scope>NUCLEOTIDE SEQUENCE</scope>
    <source>
        <strain evidence="2">SGF0006</strain>
        <tissue evidence="2">Muscle</tissue>
    </source>
</reference>
<sequence length="479" mass="52571">MDAAPADFRAGPVQLCVGECRPELRARSAQLYSFVSPTVLGLSPSRGPESGGTKVTVMGDNLGAGSSVNVQFGNQTCEFFGRTMAEIVCYSAVSLAGVGPVQISVSVDRAQIRESLTFEYIEDPTVQRIDPDWSIASGHTPLMVTGTNLDVVQEPRIRVKYAGRESVNVCKVLNSTCMSCFAPSLMAEYNPTLDSVKHADEFGFIFNNVQALLVYNNTNLLYYPNPVFEPLSTSGVLEQKPGSPIILKGRNLVPPASGGVKLNYTVLIGETPCSVTVSESQLLCEPPNLTGQYKIMVQVGGLHVSPGSVHIMSDSLLTLPAIRLQMQMDNLESRVALECKEAFAELQTDINELTSDLDRAGIPHLDYRTYAMRVLFPGIEDHPVLRELEVSGNGQQGTEKALKLFGQLINNKVFLLTFIRTLEMQRSFSMRDRGNVASLIMTALQSRLEYATDVLKHLLSDLIDRNLESKNHPKLLLRR</sequence>
<dbReference type="PANTHER" id="PTHR22625:SF37">
    <property type="entry name" value="PLEXIN-A2"/>
    <property type="match status" value="1"/>
</dbReference>
<dbReference type="InterPro" id="IPR008936">
    <property type="entry name" value="Rho_GTPase_activation_prot"/>
</dbReference>